<name>A0ABQ3BWL9_9GAMM</name>
<reference evidence="2" key="1">
    <citation type="journal article" date="2019" name="Int. J. Syst. Evol. Microbiol.">
        <title>The Global Catalogue of Microorganisms (GCM) 10K type strain sequencing project: providing services to taxonomists for standard genome sequencing and annotation.</title>
        <authorList>
            <consortium name="The Broad Institute Genomics Platform"/>
            <consortium name="The Broad Institute Genome Sequencing Center for Infectious Disease"/>
            <person name="Wu L."/>
            <person name="Ma J."/>
        </authorList>
    </citation>
    <scope>NUCLEOTIDE SEQUENCE [LARGE SCALE GENOMIC DNA]</scope>
    <source>
        <strain evidence="2">KCTC 22558</strain>
    </source>
</reference>
<accession>A0ABQ3BWL9</accession>
<dbReference type="PIRSF" id="PIRSF015283">
    <property type="entry name" value="Regulatory_RpfE"/>
    <property type="match status" value="1"/>
</dbReference>
<dbReference type="Proteomes" id="UP000643403">
    <property type="component" value="Unassembled WGS sequence"/>
</dbReference>
<dbReference type="RefSeq" id="WP_189447266.1">
    <property type="nucleotide sequence ID" value="NZ_BMXY01000001.1"/>
</dbReference>
<evidence type="ECO:0008006" key="3">
    <source>
        <dbReference type="Google" id="ProtNLM"/>
    </source>
</evidence>
<sequence length="311" mass="33637">MSRACLVLPPRSRFAGESLPVVVARALGRADASQGQAGVESLFDVLPRGWPAAAVTRQVDAGDAANALWLRADPAYVRPDINGARLLAVGEMLALDAAEADALLRPLRPLFGDSGMPIDAGRPSAWYLRLPIGAPVPTLASPDEALGADLFDLLPSGAEGRRWRALLSEAQVLLHQNPLNAERQARGLAPINSVWFWGAGTLPDRIGSEWRVVLSPDETVHAFAKAAGANALALDAWNTPTDAAAYDLRHERRLDRLGQRWLEPALADLAAGKIAALRLVWGDGHIHELRKSQSLRFWRRPLRALAERDDG</sequence>
<dbReference type="EMBL" id="BMXY01000001">
    <property type="protein sequence ID" value="GGZ57785.1"/>
    <property type="molecule type" value="Genomic_DNA"/>
</dbReference>
<comment type="caution">
    <text evidence="1">The sequence shown here is derived from an EMBL/GenBank/DDBJ whole genome shotgun (WGS) entry which is preliminary data.</text>
</comment>
<evidence type="ECO:0000313" key="2">
    <source>
        <dbReference type="Proteomes" id="UP000643403"/>
    </source>
</evidence>
<organism evidence="1 2">
    <name type="scientific">Cognatilysobacter xinjiangensis</name>
    <dbReference type="NCBI Taxonomy" id="546892"/>
    <lineage>
        <taxon>Bacteria</taxon>
        <taxon>Pseudomonadati</taxon>
        <taxon>Pseudomonadota</taxon>
        <taxon>Gammaproteobacteria</taxon>
        <taxon>Lysobacterales</taxon>
        <taxon>Lysobacteraceae</taxon>
        <taxon>Cognatilysobacter</taxon>
    </lineage>
</organism>
<gene>
    <name evidence="1" type="primary">rpfE</name>
    <name evidence="1" type="ORF">GCM10008101_09280</name>
</gene>
<dbReference type="InterPro" id="IPR016631">
    <property type="entry name" value="Regulatory_RpfE"/>
</dbReference>
<proteinExistence type="predicted"/>
<evidence type="ECO:0000313" key="1">
    <source>
        <dbReference type="EMBL" id="GGZ57785.1"/>
    </source>
</evidence>
<keyword evidence="2" id="KW-1185">Reference proteome</keyword>
<protein>
    <recommendedName>
        <fullName evidence="3">Phosphoglycerate mutase</fullName>
    </recommendedName>
</protein>